<proteinExistence type="predicted"/>
<dbReference type="EMBL" id="FQ311871">
    <property type="protein sequence ID" value="CBS90132.1"/>
    <property type="molecule type" value="Genomic_DNA"/>
</dbReference>
<reference evidence="2" key="1">
    <citation type="journal article" date="2011" name="PLoS Genet.">
        <title>Azospirillum genomes reveal transition of bacteria from aquatic to terrestrial environments.</title>
        <authorList>
            <person name="Wisniewski-Dye F."/>
            <person name="Borziak K."/>
            <person name="Khalsa-Moyers G."/>
            <person name="Alexandre G."/>
            <person name="Sukharnikov L.O."/>
            <person name="Wuichet K."/>
            <person name="Hurst G.B."/>
            <person name="McDonald W.H."/>
            <person name="Robertson J.S."/>
            <person name="Barbe V."/>
            <person name="Calteau A."/>
            <person name="Rouy Z."/>
            <person name="Mangenot S."/>
            <person name="Prigent-Combaret C."/>
            <person name="Normand P."/>
            <person name="Boyer M."/>
            <person name="Siguier P."/>
            <person name="Dessaux Y."/>
            <person name="Elmerich C."/>
            <person name="Condemine G."/>
            <person name="Krishnen G."/>
            <person name="Kennedy I."/>
            <person name="Paterson A.H."/>
            <person name="Gonzalez V."/>
            <person name="Mavingui P."/>
            <person name="Zhulin I.B."/>
        </authorList>
    </citation>
    <scope>NUCLEOTIDE SEQUENCE [LARGE SCALE GENOMIC DNA]</scope>
    <source>
        <strain evidence="2">4B</strain>
    </source>
</reference>
<dbReference type="HOGENOM" id="CLU_2821815_0_0_5"/>
<organism evidence="1 2">
    <name type="scientific">Azospirillum lipoferum (strain 4B)</name>
    <dbReference type="NCBI Taxonomy" id="862719"/>
    <lineage>
        <taxon>Bacteria</taxon>
        <taxon>Pseudomonadati</taxon>
        <taxon>Pseudomonadota</taxon>
        <taxon>Alphaproteobacteria</taxon>
        <taxon>Rhodospirillales</taxon>
        <taxon>Azospirillaceae</taxon>
        <taxon>Azospirillum</taxon>
    </lineage>
</organism>
<dbReference type="Proteomes" id="UP000005667">
    <property type="component" value="Plasmid AZO_p3"/>
</dbReference>
<sequence>MSVRHGFSARRRSALHNGLIYYFCKEGLNLSHRNMRRRPGVLWEISGAGPRSLQSARAPSAHSPLI</sequence>
<evidence type="ECO:0000313" key="2">
    <source>
        <dbReference type="Proteomes" id="UP000005667"/>
    </source>
</evidence>
<dbReference type="AlphaFoldDB" id="G7ZEH2"/>
<protein>
    <submittedName>
        <fullName evidence="1">Uncharacterized protein</fullName>
    </submittedName>
</protein>
<dbReference type="KEGG" id="ali:AZOLI_p30298"/>
<keyword evidence="1" id="KW-0614">Plasmid</keyword>
<gene>
    <name evidence="1" type="ordered locus">AZOLI_p30298</name>
</gene>
<keyword evidence="2" id="KW-1185">Reference proteome</keyword>
<geneLocation type="plasmid" evidence="1 2">
    <name>AZO_p3</name>
</geneLocation>
<accession>G7ZEH2</accession>
<evidence type="ECO:0000313" key="1">
    <source>
        <dbReference type="EMBL" id="CBS90132.1"/>
    </source>
</evidence>
<name>G7ZEH2_AZOL4</name>